<dbReference type="CTD" id="51266"/>
<dbReference type="SMART" id="SM00034">
    <property type="entry name" value="CLECT"/>
    <property type="match status" value="1"/>
</dbReference>
<evidence type="ECO:0000256" key="5">
    <source>
        <dbReference type="ARBA" id="ARBA00023136"/>
    </source>
</evidence>
<dbReference type="OrthoDB" id="6133475at2759"/>
<dbReference type="GO" id="GO:0005886">
    <property type="term" value="C:plasma membrane"/>
    <property type="evidence" value="ECO:0007669"/>
    <property type="project" value="Ensembl"/>
</dbReference>
<evidence type="ECO:0000256" key="7">
    <source>
        <dbReference type="ARBA" id="ARBA00023180"/>
    </source>
</evidence>
<dbReference type="Pfam" id="PF00059">
    <property type="entry name" value="Lectin_C"/>
    <property type="match status" value="1"/>
</dbReference>
<protein>
    <submittedName>
        <fullName evidence="11">C-type lectin domain family 1 member B</fullName>
    </submittedName>
</protein>
<keyword evidence="7" id="KW-0325">Glycoprotein</keyword>
<dbReference type="GO" id="GO:0004888">
    <property type="term" value="F:transmembrane signaling receptor activity"/>
    <property type="evidence" value="ECO:0007669"/>
    <property type="project" value="Ensembl"/>
</dbReference>
<dbReference type="GO" id="GO:0030246">
    <property type="term" value="F:carbohydrate binding"/>
    <property type="evidence" value="ECO:0007669"/>
    <property type="project" value="UniProtKB-KW"/>
</dbReference>
<dbReference type="Gene3D" id="3.10.100.10">
    <property type="entry name" value="Mannose-Binding Protein A, subunit A"/>
    <property type="match status" value="1"/>
</dbReference>
<dbReference type="PANTHER" id="PTHR46490:SF2">
    <property type="entry name" value="C-TYPE LECTIN DOMAIN FAMILY 1 MEMBER B"/>
    <property type="match status" value="1"/>
</dbReference>
<reference evidence="11" key="1">
    <citation type="submission" date="2025-08" db="UniProtKB">
        <authorList>
            <consortium name="RefSeq"/>
        </authorList>
    </citation>
    <scope>IDENTIFICATION</scope>
</reference>
<dbReference type="FunCoup" id="A0A6P6E017">
    <property type="interactions" value="103"/>
</dbReference>
<dbReference type="InterPro" id="IPR016186">
    <property type="entry name" value="C-type_lectin-like/link_sf"/>
</dbReference>
<dbReference type="InterPro" id="IPR016187">
    <property type="entry name" value="CTDL_fold"/>
</dbReference>
<dbReference type="InterPro" id="IPR001304">
    <property type="entry name" value="C-type_lectin-like"/>
</dbReference>
<dbReference type="PANTHER" id="PTHR46490">
    <property type="entry name" value="C-TYPE LECTIN DOMAIN FAMILY 12 MEMBER A-RELATED"/>
    <property type="match status" value="1"/>
</dbReference>
<keyword evidence="6" id="KW-1015">Disulfide bond</keyword>
<dbReference type="SUPFAM" id="SSF56436">
    <property type="entry name" value="C-type lectin-like"/>
    <property type="match status" value="1"/>
</dbReference>
<accession>A0A6P6E017</accession>
<sequence>MQDEDGYITLNIKPQKPAISSVDRASSSWWRAMALILLFLSTGMVCGLVTMGLMSVMQRHNLQVENENLSGKVQKLAKNFCQHIIKQLEENQKRSANHKCSPCETNWRYHGDSCYGFFKHNLTWEESKQFCFNWNASLVKTASKNTLDYIKDRTVFIRWVGLSRQNSDKVWLWEDGSALSKNMLDFIGDGRENMDCAYFHKGKIYPTFCENRHFLICEKKAGMMNVDILL</sequence>
<evidence type="ECO:0000256" key="1">
    <source>
        <dbReference type="ARBA" id="ARBA00004167"/>
    </source>
</evidence>
<name>A0A6P6E017_OCTDE</name>
<evidence type="ECO:0000256" key="6">
    <source>
        <dbReference type="ARBA" id="ARBA00023157"/>
    </source>
</evidence>
<dbReference type="GO" id="GO:0007165">
    <property type="term" value="P:signal transduction"/>
    <property type="evidence" value="ECO:0007669"/>
    <property type="project" value="Ensembl"/>
</dbReference>
<keyword evidence="5 8" id="KW-0472">Membrane</keyword>
<dbReference type="CDD" id="cd03593">
    <property type="entry name" value="CLECT_NK_receptors_like"/>
    <property type="match status" value="1"/>
</dbReference>
<dbReference type="InterPro" id="IPR033992">
    <property type="entry name" value="NKR-like_CTLD"/>
</dbReference>
<dbReference type="GeneID" id="101577639"/>
<comment type="subcellular location">
    <subcellularLocation>
        <location evidence="1">Membrane</location>
        <topology evidence="1">Single-pass membrane protein</topology>
    </subcellularLocation>
</comment>
<evidence type="ECO:0000256" key="3">
    <source>
        <dbReference type="ARBA" id="ARBA00022734"/>
    </source>
</evidence>
<feature type="domain" description="C-type lectin" evidence="9">
    <location>
        <begin position="110"/>
        <end position="218"/>
    </location>
</feature>
<evidence type="ECO:0000259" key="9">
    <source>
        <dbReference type="PROSITE" id="PS50041"/>
    </source>
</evidence>
<dbReference type="GO" id="GO:0030220">
    <property type="term" value="P:platelet formation"/>
    <property type="evidence" value="ECO:0007669"/>
    <property type="project" value="Ensembl"/>
</dbReference>
<keyword evidence="3" id="KW-0430">Lectin</keyword>
<dbReference type="AlphaFoldDB" id="A0A6P6E017"/>
<evidence type="ECO:0000256" key="4">
    <source>
        <dbReference type="ARBA" id="ARBA00022989"/>
    </source>
</evidence>
<evidence type="ECO:0000313" key="10">
    <source>
        <dbReference type="Proteomes" id="UP000515203"/>
    </source>
</evidence>
<evidence type="ECO:0000256" key="2">
    <source>
        <dbReference type="ARBA" id="ARBA00022692"/>
    </source>
</evidence>
<organism evidence="10 11">
    <name type="scientific">Octodon degus</name>
    <name type="common">Degu</name>
    <name type="synonym">Sciurus degus</name>
    <dbReference type="NCBI Taxonomy" id="10160"/>
    <lineage>
        <taxon>Eukaryota</taxon>
        <taxon>Metazoa</taxon>
        <taxon>Chordata</taxon>
        <taxon>Craniata</taxon>
        <taxon>Vertebrata</taxon>
        <taxon>Euteleostomi</taxon>
        <taxon>Mammalia</taxon>
        <taxon>Eutheria</taxon>
        <taxon>Euarchontoglires</taxon>
        <taxon>Glires</taxon>
        <taxon>Rodentia</taxon>
        <taxon>Hystricomorpha</taxon>
        <taxon>Octodontidae</taxon>
        <taxon>Octodon</taxon>
    </lineage>
</organism>
<dbReference type="InParanoid" id="A0A6P6E017"/>
<evidence type="ECO:0000256" key="8">
    <source>
        <dbReference type="SAM" id="Phobius"/>
    </source>
</evidence>
<keyword evidence="10" id="KW-1185">Reference proteome</keyword>
<gene>
    <name evidence="11" type="primary">Clec1b</name>
</gene>
<proteinExistence type="predicted"/>
<dbReference type="PROSITE" id="PS50041">
    <property type="entry name" value="C_TYPE_LECTIN_2"/>
    <property type="match status" value="1"/>
</dbReference>
<dbReference type="Proteomes" id="UP000515203">
    <property type="component" value="Unplaced"/>
</dbReference>
<dbReference type="GO" id="GO:0009986">
    <property type="term" value="C:cell surface"/>
    <property type="evidence" value="ECO:0007669"/>
    <property type="project" value="Ensembl"/>
</dbReference>
<dbReference type="InterPro" id="IPR052309">
    <property type="entry name" value="C-type_Lectin_Domain_Fam1"/>
</dbReference>
<dbReference type="RefSeq" id="XP_023565353.1">
    <property type="nucleotide sequence ID" value="XM_023709585.1"/>
</dbReference>
<feature type="transmembrane region" description="Helical" evidence="8">
    <location>
        <begin position="29"/>
        <end position="53"/>
    </location>
</feature>
<evidence type="ECO:0000313" key="11">
    <source>
        <dbReference type="RefSeq" id="XP_023565353.1"/>
    </source>
</evidence>
<keyword evidence="2 8" id="KW-0812">Transmembrane</keyword>
<keyword evidence="4 8" id="KW-1133">Transmembrane helix</keyword>